<proteinExistence type="predicted"/>
<keyword evidence="4" id="KW-1185">Reference proteome</keyword>
<dbReference type="PANTHER" id="PTHR37294">
    <property type="entry name" value="3'-5' EXORIBONUCLEASE YHAM"/>
    <property type="match status" value="1"/>
</dbReference>
<dbReference type="InterPro" id="IPR006674">
    <property type="entry name" value="HD_domain"/>
</dbReference>
<dbReference type="InterPro" id="IPR003607">
    <property type="entry name" value="HD/PDEase_dom"/>
</dbReference>
<dbReference type="CDD" id="cd00077">
    <property type="entry name" value="HDc"/>
    <property type="match status" value="1"/>
</dbReference>
<evidence type="ECO:0000259" key="2">
    <source>
        <dbReference type="SMART" id="SM00471"/>
    </source>
</evidence>
<dbReference type="Proteomes" id="UP000278962">
    <property type="component" value="Unassembled WGS sequence"/>
</dbReference>
<evidence type="ECO:0000313" key="3">
    <source>
        <dbReference type="EMBL" id="RKQ92709.1"/>
    </source>
</evidence>
<dbReference type="NCBIfam" id="TIGR00277">
    <property type="entry name" value="HDIG"/>
    <property type="match status" value="1"/>
</dbReference>
<comment type="caution">
    <text evidence="3">The sequence shown here is derived from an EMBL/GenBank/DDBJ whole genome shotgun (WGS) entry which is preliminary data.</text>
</comment>
<sequence>MRVRDLTPGQEIDQVLMVRASDARRVILGDRTGTLECAPCEIAAGTCVRVSGTVEPRGRLAVREVRDAVPGEYDLDDLLDGPRIPVDRMEADLRALIETIQCRHLRGLLDRVFGVGTETWEQFREAPAAKRFHQAYRHGLLEHSLTVAQGVSAISATFGGVDRDVAVTGALLHDIGKLDAYTSDPLAIDMTDLGKLQGEIPLGYYRVRRHIEDLPEFPSELAVAVLHIILSHHGQLEHGSPVVPCTREATLVHMIDNLGGRLGSFDRLEKELPEGSAWSGYDRALGGGAWFASRAA</sequence>
<evidence type="ECO:0000313" key="4">
    <source>
        <dbReference type="Proteomes" id="UP000278962"/>
    </source>
</evidence>
<dbReference type="EMBL" id="RBIL01000001">
    <property type="protein sequence ID" value="RKQ92709.1"/>
    <property type="molecule type" value="Genomic_DNA"/>
</dbReference>
<name>A0A660LDL6_9ACTN</name>
<dbReference type="SMART" id="SM00471">
    <property type="entry name" value="HDc"/>
    <property type="match status" value="1"/>
</dbReference>
<dbReference type="Pfam" id="PF01966">
    <property type="entry name" value="HD"/>
    <property type="match status" value="1"/>
</dbReference>
<gene>
    <name evidence="3" type="ORF">C8N24_2562</name>
</gene>
<dbReference type="Gene3D" id="1.10.3210.10">
    <property type="entry name" value="Hypothetical protein af1432"/>
    <property type="match status" value="1"/>
</dbReference>
<reference evidence="3 4" key="1">
    <citation type="submission" date="2018-10" db="EMBL/GenBank/DDBJ databases">
        <title>Genomic Encyclopedia of Archaeal and Bacterial Type Strains, Phase II (KMG-II): from individual species to whole genera.</title>
        <authorList>
            <person name="Goeker M."/>
        </authorList>
    </citation>
    <scope>NUCLEOTIDE SEQUENCE [LARGE SCALE GENOMIC DNA]</scope>
    <source>
        <strain evidence="3 4">DSM 14954</strain>
    </source>
</reference>
<dbReference type="PANTHER" id="PTHR37294:SF1">
    <property type="entry name" value="3'-5' EXORIBONUCLEASE YHAM"/>
    <property type="match status" value="1"/>
</dbReference>
<protein>
    <submittedName>
        <fullName evidence="3">3'-5' exoribonuclease</fullName>
    </submittedName>
</protein>
<dbReference type="RefSeq" id="WP_121250421.1">
    <property type="nucleotide sequence ID" value="NZ_RBIL01000001.1"/>
</dbReference>
<evidence type="ECO:0000256" key="1">
    <source>
        <dbReference type="ARBA" id="ARBA00022801"/>
    </source>
</evidence>
<dbReference type="AlphaFoldDB" id="A0A660LDL6"/>
<dbReference type="InterPro" id="IPR006675">
    <property type="entry name" value="HDIG_dom"/>
</dbReference>
<dbReference type="GO" id="GO:0031125">
    <property type="term" value="P:rRNA 3'-end processing"/>
    <property type="evidence" value="ECO:0007669"/>
    <property type="project" value="TreeGrafter"/>
</dbReference>
<dbReference type="SUPFAM" id="SSF109604">
    <property type="entry name" value="HD-domain/PDEase-like"/>
    <property type="match status" value="1"/>
</dbReference>
<dbReference type="OrthoDB" id="9778453at2"/>
<feature type="domain" description="HD/PDEase" evidence="2">
    <location>
        <begin position="136"/>
        <end position="270"/>
    </location>
</feature>
<dbReference type="GO" id="GO:0016787">
    <property type="term" value="F:hydrolase activity"/>
    <property type="evidence" value="ECO:0007669"/>
    <property type="project" value="UniProtKB-KW"/>
</dbReference>
<dbReference type="InterPro" id="IPR050798">
    <property type="entry name" value="YhaM_exoribonuc/phosphodiest"/>
</dbReference>
<organism evidence="3 4">
    <name type="scientific">Solirubrobacter pauli</name>
    <dbReference type="NCBI Taxonomy" id="166793"/>
    <lineage>
        <taxon>Bacteria</taxon>
        <taxon>Bacillati</taxon>
        <taxon>Actinomycetota</taxon>
        <taxon>Thermoleophilia</taxon>
        <taxon>Solirubrobacterales</taxon>
        <taxon>Solirubrobacteraceae</taxon>
        <taxon>Solirubrobacter</taxon>
    </lineage>
</organism>
<accession>A0A660LDL6</accession>
<keyword evidence="1" id="KW-0378">Hydrolase</keyword>